<evidence type="ECO:0000313" key="2">
    <source>
        <dbReference type="Proteomes" id="UP000003963"/>
    </source>
</evidence>
<accession>D9WIQ4</accession>
<dbReference type="HOGENOM" id="CLU_1408039_0_0_11"/>
<keyword evidence="2" id="KW-1185">Reference proteome</keyword>
<dbReference type="EMBL" id="GG657754">
    <property type="protein sequence ID" value="EFL27557.1"/>
    <property type="molecule type" value="Genomic_DNA"/>
</dbReference>
<proteinExistence type="predicted"/>
<dbReference type="STRING" id="457427.SSOG_07271"/>
<organism evidence="1 2">
    <name type="scientific">Streptomyces himastatinicus ATCC 53653</name>
    <dbReference type="NCBI Taxonomy" id="457427"/>
    <lineage>
        <taxon>Bacteria</taxon>
        <taxon>Bacillati</taxon>
        <taxon>Actinomycetota</taxon>
        <taxon>Actinomycetes</taxon>
        <taxon>Kitasatosporales</taxon>
        <taxon>Streptomycetaceae</taxon>
        <taxon>Streptomyces</taxon>
        <taxon>Streptomyces violaceusniger group</taxon>
    </lineage>
</organism>
<reference evidence="1 2" key="1">
    <citation type="submission" date="2009-02" db="EMBL/GenBank/DDBJ databases">
        <title>Annotation of Streptomyces hygroscopicus strain ATCC 53653.</title>
        <authorList>
            <consortium name="The Broad Institute Genome Sequencing Platform"/>
            <consortium name="Broad Institute Microbial Sequencing Center"/>
            <person name="Fischbach M."/>
            <person name="Godfrey P."/>
            <person name="Ward D."/>
            <person name="Young S."/>
            <person name="Zeng Q."/>
            <person name="Koehrsen M."/>
            <person name="Alvarado L."/>
            <person name="Berlin A.M."/>
            <person name="Bochicchio J."/>
            <person name="Borenstein D."/>
            <person name="Chapman S.B."/>
            <person name="Chen Z."/>
            <person name="Engels R."/>
            <person name="Freedman E."/>
            <person name="Gellesch M."/>
            <person name="Goldberg J."/>
            <person name="Griggs A."/>
            <person name="Gujja S."/>
            <person name="Heilman E.R."/>
            <person name="Heiman D.I."/>
            <person name="Hepburn T.A."/>
            <person name="Howarth C."/>
            <person name="Jen D."/>
            <person name="Larson L."/>
            <person name="Lewis B."/>
            <person name="Mehta T."/>
            <person name="Park D."/>
            <person name="Pearson M."/>
            <person name="Richards J."/>
            <person name="Roberts A."/>
            <person name="Saif S."/>
            <person name="Shea T.D."/>
            <person name="Shenoy N."/>
            <person name="Sisk P."/>
            <person name="Stolte C."/>
            <person name="Sykes S.N."/>
            <person name="Thomson T."/>
            <person name="Walk T."/>
            <person name="White J."/>
            <person name="Yandava C."/>
            <person name="Straight P."/>
            <person name="Clardy J."/>
            <person name="Hung D."/>
            <person name="Kolter R."/>
            <person name="Mekalanos J."/>
            <person name="Walker S."/>
            <person name="Walsh C.T."/>
            <person name="Wieland-Brown L.C."/>
            <person name="Haas B."/>
            <person name="Nusbaum C."/>
            <person name="Birren B."/>
        </authorList>
    </citation>
    <scope>NUCLEOTIDE SEQUENCE [LARGE SCALE GENOMIC DNA]</scope>
    <source>
        <strain evidence="1 2">ATCC 53653</strain>
    </source>
</reference>
<name>D9WIQ4_9ACTN</name>
<gene>
    <name evidence="1" type="ORF">SSOG_07271</name>
</gene>
<evidence type="ECO:0000313" key="1">
    <source>
        <dbReference type="EMBL" id="EFL27557.1"/>
    </source>
</evidence>
<dbReference type="AlphaFoldDB" id="D9WIQ4"/>
<protein>
    <submittedName>
        <fullName evidence="1">Uncharacterized protein</fullName>
    </submittedName>
</protein>
<dbReference type="Proteomes" id="UP000003963">
    <property type="component" value="Unassembled WGS sequence"/>
</dbReference>
<sequence length="193" mass="19236">MCMVSVRGAAVDGSGVHGVGWLGAESAALLLDAPEVPDTPEPPDTSKAQDAPDGLVELACLVPVSVPAAVARVVGLGPRPVPGAVPVPLPAAEVDGLFGAAPEELSGAAPHDGPPAGLRVLAAVGASTADGARWWEAATRWPDASGNTCTGTLRVLDTADGLWAVTGADARTATLTPVSSTAAWRLLLRSFPG</sequence>